<dbReference type="SUPFAM" id="SSF53474">
    <property type="entry name" value="alpha/beta-Hydrolases"/>
    <property type="match status" value="2"/>
</dbReference>
<sequence length="967" mass="109156">MLVLILFLIPTIVQGRIEVDIIVKSNGTDVTVNASYTGSDHKLVTDEDLKLFNVTMAELNRGMRVELGKVPDAIFIRNPTPYGDLFSKFKWEQMKRKLTVVKTKIIDIVNQDIVLDTHEHINNTTNIVTAKRSMFKVMDNSLCSTWSKTGLPGDNAHTTFILNFEDGKAEIVKQWRNESTMNFKIPVGITEKSLITIAPEQTAVTKLIVSRTIILIELIYKAELSGSLIGNYAELYGKYHYWAPAVKNILKAAKNNFYSPSTAMALVVLILGASLSASLFVFHVAVVPLIFKYSKGFRRNLVFANFVQWPPNTDFEEPTSAGIEGARNLSIEYQSKVDKCNVKIGIWHILPKTAYERLKGNFESTTDREELNKILDDELTKSKNPVVLYCHGNSNSRAATHRIQLYKFFQKMEFHTIAFDYRGYGDSTNLRPTEAGVVEDSLVVYEWLLSTLGGTAISSHLLGNLRELSVTLLDRSTPLPLPRGLILEAPFNNLADEVAKHPLSKLVTWLPYYEWTFVDPFRSNDEQTFKSDEYLVKVRSLPILILHAKDDLYRSVLQSRGKDDAMIKLHAYEKKEDLGHKWICHAADLPDVVGGLLVAGASVTASIFVVQVAVLPLLFKYSKSIQRKMVFSNCINYPRNLDYENPSSCNVVGGRHFNIAFQSVVDSCPIKLGAWHIVPCSMFREVFVIRDYLSVDARLHQELKRTQNTVVLYCHGNSNHRASPHRLQMYKVFQELNFHVITFDYRGYGDSTHVRPTERGVVEDALAMYAWLIESTNEKNRPVIIIWGHSLGTAVAANMAANLPELCRCQGRALLPSPDAVVLEAPFNNLPDEIESHPFSKFVSWLPYYKDTFVKPFTASPEYAFTTDQYLCSVPNLPVLILHSKGDKVVPFNLAVKLHTKVAESRKKLGAPLVLRAFDKGLGLGHNNLCDAPELKSFVTDFVTQVKGWNELKKSKSFRLKQSLLHL</sequence>
<name>A0A835G6K7_SPOEX</name>
<dbReference type="GO" id="GO:0047372">
    <property type="term" value="F:monoacylglycerol lipase activity"/>
    <property type="evidence" value="ECO:0007669"/>
    <property type="project" value="TreeGrafter"/>
</dbReference>
<dbReference type="EMBL" id="JACKWZ010000278">
    <property type="protein sequence ID" value="KAF9410095.1"/>
    <property type="molecule type" value="Genomic_DNA"/>
</dbReference>
<dbReference type="PANTHER" id="PTHR12277">
    <property type="entry name" value="ALPHA/BETA HYDROLASE DOMAIN-CONTAINING PROTEIN"/>
    <property type="match status" value="1"/>
</dbReference>
<reference evidence="4" key="1">
    <citation type="submission" date="2020-08" db="EMBL/GenBank/DDBJ databases">
        <title>Spodoptera exigua strain:BAW_Kor-Di-RS1 Genome sequencing and assembly.</title>
        <authorList>
            <person name="Kim J."/>
            <person name="Nam H.Y."/>
            <person name="Kwon M."/>
            <person name="Choi J.H."/>
            <person name="Cho S.R."/>
            <person name="Kim G.-H."/>
        </authorList>
    </citation>
    <scope>NUCLEOTIDE SEQUENCE</scope>
    <source>
        <strain evidence="4">BAW_Kor-Di-RS1</strain>
        <tissue evidence="4">Whole-body</tissue>
    </source>
</reference>
<feature type="signal peptide" evidence="2">
    <location>
        <begin position="1"/>
        <end position="15"/>
    </location>
</feature>
<protein>
    <recommendedName>
        <fullName evidence="3">AB hydrolase-1 domain-containing protein</fullName>
    </recommendedName>
</protein>
<evidence type="ECO:0000313" key="4">
    <source>
        <dbReference type="EMBL" id="KAF9410095.1"/>
    </source>
</evidence>
<organism evidence="4 5">
    <name type="scientific">Spodoptera exigua</name>
    <name type="common">Beet armyworm</name>
    <name type="synonym">Noctua fulgens</name>
    <dbReference type="NCBI Taxonomy" id="7107"/>
    <lineage>
        <taxon>Eukaryota</taxon>
        <taxon>Metazoa</taxon>
        <taxon>Ecdysozoa</taxon>
        <taxon>Arthropoda</taxon>
        <taxon>Hexapoda</taxon>
        <taxon>Insecta</taxon>
        <taxon>Pterygota</taxon>
        <taxon>Neoptera</taxon>
        <taxon>Endopterygota</taxon>
        <taxon>Lepidoptera</taxon>
        <taxon>Glossata</taxon>
        <taxon>Ditrysia</taxon>
        <taxon>Noctuoidea</taxon>
        <taxon>Noctuidae</taxon>
        <taxon>Amphipyrinae</taxon>
        <taxon>Spodoptera</taxon>
    </lineage>
</organism>
<evidence type="ECO:0000256" key="2">
    <source>
        <dbReference type="SAM" id="SignalP"/>
    </source>
</evidence>
<keyword evidence="5" id="KW-1185">Reference proteome</keyword>
<dbReference type="GO" id="GO:0004622">
    <property type="term" value="F:phosphatidylcholine lysophospholipase activity"/>
    <property type="evidence" value="ECO:0007669"/>
    <property type="project" value="TreeGrafter"/>
</dbReference>
<feature type="domain" description="AB hydrolase-1" evidence="3">
    <location>
        <begin position="710"/>
        <end position="809"/>
    </location>
</feature>
<dbReference type="InterPro" id="IPR000073">
    <property type="entry name" value="AB_hydrolase_1"/>
</dbReference>
<dbReference type="Pfam" id="PF00561">
    <property type="entry name" value="Abhydrolase_1"/>
    <property type="match status" value="1"/>
</dbReference>
<dbReference type="PANTHER" id="PTHR12277:SF194">
    <property type="entry name" value="FI04476P"/>
    <property type="match status" value="1"/>
</dbReference>
<evidence type="ECO:0000313" key="5">
    <source>
        <dbReference type="Proteomes" id="UP000648187"/>
    </source>
</evidence>
<dbReference type="GO" id="GO:0052651">
    <property type="term" value="P:monoacylglycerol catabolic process"/>
    <property type="evidence" value="ECO:0007669"/>
    <property type="project" value="TreeGrafter"/>
</dbReference>
<accession>A0A835G6K7</accession>
<keyword evidence="1" id="KW-0812">Transmembrane</keyword>
<evidence type="ECO:0000259" key="3">
    <source>
        <dbReference type="Pfam" id="PF00561"/>
    </source>
</evidence>
<feature type="chain" id="PRO_5032690090" description="AB hydrolase-1 domain-containing protein" evidence="2">
    <location>
        <begin position="16"/>
        <end position="967"/>
    </location>
</feature>
<dbReference type="Proteomes" id="UP000648187">
    <property type="component" value="Unassembled WGS sequence"/>
</dbReference>
<evidence type="ECO:0000256" key="1">
    <source>
        <dbReference type="SAM" id="Phobius"/>
    </source>
</evidence>
<keyword evidence="1" id="KW-0472">Membrane</keyword>
<feature type="transmembrane region" description="Helical" evidence="1">
    <location>
        <begin position="596"/>
        <end position="619"/>
    </location>
</feature>
<keyword evidence="1" id="KW-1133">Transmembrane helix</keyword>
<dbReference type="AlphaFoldDB" id="A0A835G6K7"/>
<feature type="transmembrane region" description="Helical" evidence="1">
    <location>
        <begin position="263"/>
        <end position="291"/>
    </location>
</feature>
<keyword evidence="2" id="KW-0732">Signal</keyword>
<comment type="caution">
    <text evidence="4">The sequence shown here is derived from an EMBL/GenBank/DDBJ whole genome shotgun (WGS) entry which is preliminary data.</text>
</comment>
<proteinExistence type="predicted"/>
<dbReference type="InterPro" id="IPR029058">
    <property type="entry name" value="AB_hydrolase_fold"/>
</dbReference>
<gene>
    <name evidence="4" type="ORF">HW555_010726</name>
</gene>
<dbReference type="GO" id="GO:0006660">
    <property type="term" value="P:phosphatidylserine catabolic process"/>
    <property type="evidence" value="ECO:0007669"/>
    <property type="project" value="TreeGrafter"/>
</dbReference>
<dbReference type="GO" id="GO:0005789">
    <property type="term" value="C:endoplasmic reticulum membrane"/>
    <property type="evidence" value="ECO:0007669"/>
    <property type="project" value="TreeGrafter"/>
</dbReference>
<dbReference type="Gene3D" id="3.40.50.1820">
    <property type="entry name" value="alpha/beta hydrolase"/>
    <property type="match status" value="2"/>
</dbReference>